<dbReference type="PANTHER" id="PTHR30572:SF4">
    <property type="entry name" value="ABC TRANSPORTER PERMEASE YTRF"/>
    <property type="match status" value="1"/>
</dbReference>
<dbReference type="InterPro" id="IPR003838">
    <property type="entry name" value="ABC3_permease_C"/>
</dbReference>
<organism evidence="10 11">
    <name type="scientific">Kineosporia babensis</name>
    <dbReference type="NCBI Taxonomy" id="499548"/>
    <lineage>
        <taxon>Bacteria</taxon>
        <taxon>Bacillati</taxon>
        <taxon>Actinomycetota</taxon>
        <taxon>Actinomycetes</taxon>
        <taxon>Kineosporiales</taxon>
        <taxon>Kineosporiaceae</taxon>
        <taxon>Kineosporia</taxon>
    </lineage>
</organism>
<evidence type="ECO:0000259" key="8">
    <source>
        <dbReference type="Pfam" id="PF02687"/>
    </source>
</evidence>
<dbReference type="AlphaFoldDB" id="A0A9X1NE42"/>
<name>A0A9X1NE42_9ACTN</name>
<keyword evidence="4 7" id="KW-1133">Transmembrane helix</keyword>
<evidence type="ECO:0000313" key="11">
    <source>
        <dbReference type="Proteomes" id="UP001138997"/>
    </source>
</evidence>
<evidence type="ECO:0000256" key="4">
    <source>
        <dbReference type="ARBA" id="ARBA00022989"/>
    </source>
</evidence>
<gene>
    <name evidence="10" type="ORF">LR394_14660</name>
</gene>
<dbReference type="RefSeq" id="WP_231442070.1">
    <property type="nucleotide sequence ID" value="NZ_JAJOMB010000007.1"/>
</dbReference>
<feature type="transmembrane region" description="Helical" evidence="7">
    <location>
        <begin position="254"/>
        <end position="287"/>
    </location>
</feature>
<evidence type="ECO:0000256" key="5">
    <source>
        <dbReference type="ARBA" id="ARBA00023136"/>
    </source>
</evidence>
<feature type="transmembrane region" description="Helical" evidence="7">
    <location>
        <begin position="486"/>
        <end position="507"/>
    </location>
</feature>
<keyword evidence="3 7" id="KW-0812">Transmembrane</keyword>
<comment type="subcellular location">
    <subcellularLocation>
        <location evidence="1">Cell membrane</location>
        <topology evidence="1">Multi-pass membrane protein</topology>
    </subcellularLocation>
</comment>
<feature type="transmembrane region" description="Helical" evidence="7">
    <location>
        <begin position="308"/>
        <end position="341"/>
    </location>
</feature>
<feature type="transmembrane region" description="Helical" evidence="7">
    <location>
        <begin position="402"/>
        <end position="421"/>
    </location>
</feature>
<evidence type="ECO:0000313" key="10">
    <source>
        <dbReference type="EMBL" id="MCD5312149.1"/>
    </source>
</evidence>
<feature type="domain" description="MacB-like periplasmic core" evidence="9">
    <location>
        <begin position="486"/>
        <end position="686"/>
    </location>
</feature>
<comment type="similarity">
    <text evidence="6">Belongs to the ABC-4 integral membrane protein family.</text>
</comment>
<keyword evidence="5 7" id="KW-0472">Membrane</keyword>
<dbReference type="Pfam" id="PF12704">
    <property type="entry name" value="MacB_PCD"/>
    <property type="match status" value="2"/>
</dbReference>
<evidence type="ECO:0000256" key="1">
    <source>
        <dbReference type="ARBA" id="ARBA00004651"/>
    </source>
</evidence>
<feature type="domain" description="MacB-like periplasmic core" evidence="9">
    <location>
        <begin position="17"/>
        <end position="232"/>
    </location>
</feature>
<dbReference type="InterPro" id="IPR025857">
    <property type="entry name" value="MacB_PCD"/>
</dbReference>
<keyword evidence="2" id="KW-1003">Cell membrane</keyword>
<evidence type="ECO:0000256" key="7">
    <source>
        <dbReference type="SAM" id="Phobius"/>
    </source>
</evidence>
<sequence>MLRVTVKGIFTHRLRFALTALAVCLGVALVAGTLVLSGSINRTFDGIVEQTAAGTDVQVRGAELETTTFEGTKQREPLPLDLGEKLAQVDGVGRVAADMNGTAILVGENGTAARNGGAPNLGFAYYPDDPVVTLTDGRAPERKGEVAVENTTLELAGLKVGDTTRALIQNEPQDVTITAGFDFGSGLAGATLVLLDEQTAIETWAPDGQVPSFTLGAADGVSHEQLREEVTAVLPAGAEAITSDEFYEEQKDAVAAGIGFITTFLLIFAAIAVFVGAFIIANTFSMLVAQRTRELALLRAVGASRGQVLRVVLGEAAILGLVGSLLGLGLGILLAAGLQALVESVGLEITGGLPVTANTVLASLVVGLGVTLASAVMPAVRASRVPPMAALRDDAQTPPGGVLRRGIIGLVLVVLGFAAVLPSSLAEDPNWPLIGLGAALLLFGLLVAAPWLTRPVVRLVGAPYTRIYGTVGRLARENALRNPRRTATTASALMIGLALMSSVGVFASSANASVAEIVENELTADYVLSTGGAGVIPTSVADEVQEMPGVTSVAPIRSAPMRIDGQAAFALAVDPRAITENVKVTVNDGTLDSIDSGDVVISQSAADDEGWKVGDQLPPAEIGAKGNQILTVGGIIEDSQTLNNPRVMIPLDLYRETVPPSQQGDFLLYVKSDGSNTDQLRTALEDKVEPFLVVSVQDGQEFADAQAAQINQLLYMIYALLALSVLIAVLGIVNTLALSVFERTREIGLLRAVGMSRRQLRRMISAESVSTAVFGAVLGMALGLVLGLVLQRALVSQGLETLSIPWLTLVIVLVSSAIAGMVAAIMPAWRAVRLDVLRAITAE</sequence>
<dbReference type="PANTHER" id="PTHR30572">
    <property type="entry name" value="MEMBRANE COMPONENT OF TRANSPORTER-RELATED"/>
    <property type="match status" value="1"/>
</dbReference>
<dbReference type="GO" id="GO:0005886">
    <property type="term" value="C:plasma membrane"/>
    <property type="evidence" value="ECO:0007669"/>
    <property type="project" value="UniProtKB-SubCell"/>
</dbReference>
<evidence type="ECO:0000256" key="6">
    <source>
        <dbReference type="ARBA" id="ARBA00038076"/>
    </source>
</evidence>
<feature type="transmembrane region" description="Helical" evidence="7">
    <location>
        <begin position="762"/>
        <end position="786"/>
    </location>
</feature>
<evidence type="ECO:0000256" key="2">
    <source>
        <dbReference type="ARBA" id="ARBA00022475"/>
    </source>
</evidence>
<evidence type="ECO:0000256" key="3">
    <source>
        <dbReference type="ARBA" id="ARBA00022692"/>
    </source>
</evidence>
<comment type="caution">
    <text evidence="10">The sequence shown here is derived from an EMBL/GenBank/DDBJ whole genome shotgun (WGS) entry which is preliminary data.</text>
</comment>
<accession>A0A9X1NE42</accession>
<keyword evidence="11" id="KW-1185">Reference proteome</keyword>
<feature type="domain" description="ABC3 transporter permease C-terminal" evidence="8">
    <location>
        <begin position="267"/>
        <end position="387"/>
    </location>
</feature>
<feature type="transmembrane region" description="Helical" evidence="7">
    <location>
        <begin position="433"/>
        <end position="452"/>
    </location>
</feature>
<proteinExistence type="inferred from homology"/>
<evidence type="ECO:0000259" key="9">
    <source>
        <dbReference type="Pfam" id="PF12704"/>
    </source>
</evidence>
<feature type="transmembrane region" description="Helical" evidence="7">
    <location>
        <begin position="806"/>
        <end position="829"/>
    </location>
</feature>
<feature type="transmembrane region" description="Helical" evidence="7">
    <location>
        <begin position="361"/>
        <end position="381"/>
    </location>
</feature>
<dbReference type="InterPro" id="IPR050250">
    <property type="entry name" value="Macrolide_Exporter_MacB"/>
</dbReference>
<dbReference type="EMBL" id="JAJOMB010000007">
    <property type="protein sequence ID" value="MCD5312149.1"/>
    <property type="molecule type" value="Genomic_DNA"/>
</dbReference>
<reference evidence="10" key="1">
    <citation type="submission" date="2021-11" db="EMBL/GenBank/DDBJ databases">
        <title>Streptomyces corallinus and Kineosporia corallina sp. nov., two new coral-derived marine actinobacteria.</title>
        <authorList>
            <person name="Buangrab K."/>
            <person name="Sutthacheep M."/>
            <person name="Yeemin T."/>
            <person name="Harunari E."/>
            <person name="Igarashi Y."/>
            <person name="Sripreechasak P."/>
            <person name="Kanchanasin P."/>
            <person name="Tanasupawat S."/>
            <person name="Phongsopitanun W."/>
        </authorList>
    </citation>
    <scope>NUCLEOTIDE SEQUENCE</scope>
    <source>
        <strain evidence="10">JCM 31032</strain>
    </source>
</reference>
<protein>
    <submittedName>
        <fullName evidence="10">FtsX-like permease family protein</fullName>
    </submittedName>
</protein>
<feature type="transmembrane region" description="Helical" evidence="7">
    <location>
        <begin position="715"/>
        <end position="741"/>
    </location>
</feature>
<dbReference type="Pfam" id="PF02687">
    <property type="entry name" value="FtsX"/>
    <property type="match status" value="2"/>
</dbReference>
<dbReference type="Proteomes" id="UP001138997">
    <property type="component" value="Unassembled WGS sequence"/>
</dbReference>
<dbReference type="GO" id="GO:0022857">
    <property type="term" value="F:transmembrane transporter activity"/>
    <property type="evidence" value="ECO:0007669"/>
    <property type="project" value="TreeGrafter"/>
</dbReference>
<feature type="domain" description="ABC3 transporter permease C-terminal" evidence="8">
    <location>
        <begin position="719"/>
        <end position="835"/>
    </location>
</feature>